<dbReference type="NCBIfam" id="TIGR02644">
    <property type="entry name" value="Y_phosphoryl"/>
    <property type="match status" value="1"/>
</dbReference>
<dbReference type="InterPro" id="IPR018090">
    <property type="entry name" value="Pyrmidine_PPas_bac/euk"/>
</dbReference>
<dbReference type="InterPro" id="IPR000312">
    <property type="entry name" value="Glycosyl_Trfase_fam3"/>
</dbReference>
<dbReference type="Pfam" id="PF00591">
    <property type="entry name" value="Glycos_transf_3"/>
    <property type="match status" value="1"/>
</dbReference>
<comment type="caution">
    <text evidence="10">The sequence shown here is derived from an EMBL/GenBank/DDBJ whole genome shotgun (WGS) entry which is preliminary data.</text>
</comment>
<comment type="catalytic activity">
    <reaction evidence="1">
        <text>2'-deoxyuridine + phosphate = 2-deoxy-alpha-D-ribose 1-phosphate + uracil</text>
        <dbReference type="Rhea" id="RHEA:22824"/>
        <dbReference type="ChEBI" id="CHEBI:16450"/>
        <dbReference type="ChEBI" id="CHEBI:17568"/>
        <dbReference type="ChEBI" id="CHEBI:43474"/>
        <dbReference type="ChEBI" id="CHEBI:57259"/>
        <dbReference type="EC" id="2.4.2.2"/>
    </reaction>
</comment>
<evidence type="ECO:0000256" key="3">
    <source>
        <dbReference type="ARBA" id="ARBA00006915"/>
    </source>
</evidence>
<organism evidence="10 11">
    <name type="scientific">Tissierella simiarum</name>
    <dbReference type="NCBI Taxonomy" id="2841534"/>
    <lineage>
        <taxon>Bacteria</taxon>
        <taxon>Bacillati</taxon>
        <taxon>Bacillota</taxon>
        <taxon>Tissierellia</taxon>
        <taxon>Tissierellales</taxon>
        <taxon>Tissierellaceae</taxon>
        <taxon>Tissierella</taxon>
    </lineage>
</organism>
<dbReference type="InterPro" id="IPR013102">
    <property type="entry name" value="PYNP_C"/>
</dbReference>
<dbReference type="GO" id="GO:0016154">
    <property type="term" value="F:pyrimidine-nucleoside phosphorylase activity"/>
    <property type="evidence" value="ECO:0007669"/>
    <property type="project" value="UniProtKB-EC"/>
</dbReference>
<evidence type="ECO:0000313" key="10">
    <source>
        <dbReference type="EMBL" id="MBU5437572.1"/>
    </source>
</evidence>
<dbReference type="EMBL" id="JAHLPM010000004">
    <property type="protein sequence ID" value="MBU5437572.1"/>
    <property type="molecule type" value="Genomic_DNA"/>
</dbReference>
<comment type="function">
    <text evidence="2">Catalyzes phosphorolysis of the pyrimidine nucleosides uridine, thymidine and 2'-deoxyuridine with the formation of the corresponding pyrimidine base and ribose-1-phosphate.</text>
</comment>
<reference evidence="10 11" key="1">
    <citation type="submission" date="2021-06" db="EMBL/GenBank/DDBJ databases">
        <authorList>
            <person name="Sun Q."/>
            <person name="Li D."/>
        </authorList>
    </citation>
    <scope>NUCLEOTIDE SEQUENCE [LARGE SCALE GENOMIC DNA]</scope>
    <source>
        <strain evidence="10 11">MSJ-40</strain>
    </source>
</reference>
<evidence type="ECO:0000256" key="5">
    <source>
        <dbReference type="ARBA" id="ARBA00011889"/>
    </source>
</evidence>
<proteinExistence type="inferred from homology"/>
<evidence type="ECO:0000313" key="11">
    <source>
        <dbReference type="Proteomes" id="UP000749471"/>
    </source>
</evidence>
<gene>
    <name evidence="10" type="ORF">KQI42_06110</name>
</gene>
<dbReference type="Pfam" id="PF07831">
    <property type="entry name" value="PYNP_C"/>
    <property type="match status" value="1"/>
</dbReference>
<dbReference type="NCBIfam" id="NF004490">
    <property type="entry name" value="PRK05820.1"/>
    <property type="match status" value="1"/>
</dbReference>
<dbReference type="InterPro" id="IPR017872">
    <property type="entry name" value="Pyrmidine_PPase_CS"/>
</dbReference>
<dbReference type="RefSeq" id="WP_216517819.1">
    <property type="nucleotide sequence ID" value="NZ_JAHLPM010000004.1"/>
</dbReference>
<feature type="domain" description="Pyrimidine nucleoside phosphorylase C-terminal" evidence="9">
    <location>
        <begin position="345"/>
        <end position="419"/>
    </location>
</feature>
<dbReference type="PANTHER" id="PTHR10515">
    <property type="entry name" value="THYMIDINE PHOSPHORYLASE"/>
    <property type="match status" value="1"/>
</dbReference>
<evidence type="ECO:0000256" key="1">
    <source>
        <dbReference type="ARBA" id="ARBA00001066"/>
    </source>
</evidence>
<accession>A0ABS6E3U9</accession>
<comment type="similarity">
    <text evidence="3">Belongs to the thymidine/pyrimidine-nucleoside phosphorylase family.</text>
</comment>
<protein>
    <recommendedName>
        <fullName evidence="6">Pyrimidine-nucleoside phosphorylase</fullName>
        <ecNumber evidence="5">2.4.2.2</ecNumber>
    </recommendedName>
</protein>
<evidence type="ECO:0000256" key="4">
    <source>
        <dbReference type="ARBA" id="ARBA00011738"/>
    </source>
</evidence>
<dbReference type="SMART" id="SM00941">
    <property type="entry name" value="PYNP_C"/>
    <property type="match status" value="1"/>
</dbReference>
<dbReference type="EC" id="2.4.2.2" evidence="5"/>
<dbReference type="NCBIfam" id="NF004747">
    <property type="entry name" value="PRK06078.1"/>
    <property type="match status" value="1"/>
</dbReference>
<keyword evidence="10" id="KW-0328">Glycosyltransferase</keyword>
<comment type="subunit">
    <text evidence="4">Homodimer.</text>
</comment>
<dbReference type="PROSITE" id="PS00647">
    <property type="entry name" value="THYMID_PHOSPHORYLASE"/>
    <property type="match status" value="1"/>
</dbReference>
<comment type="catalytic activity">
    <reaction evidence="7">
        <text>uridine + phosphate = alpha-D-ribose 1-phosphate + uracil</text>
        <dbReference type="Rhea" id="RHEA:24388"/>
        <dbReference type="ChEBI" id="CHEBI:16704"/>
        <dbReference type="ChEBI" id="CHEBI:17568"/>
        <dbReference type="ChEBI" id="CHEBI:43474"/>
        <dbReference type="ChEBI" id="CHEBI:57720"/>
        <dbReference type="EC" id="2.4.2.2"/>
    </reaction>
</comment>
<evidence type="ECO:0000256" key="8">
    <source>
        <dbReference type="ARBA" id="ARBA00048525"/>
    </source>
</evidence>
<keyword evidence="11" id="KW-1185">Reference proteome</keyword>
<comment type="catalytic activity">
    <reaction evidence="8">
        <text>thymidine + phosphate = 2-deoxy-alpha-D-ribose 1-phosphate + thymine</text>
        <dbReference type="Rhea" id="RHEA:16037"/>
        <dbReference type="ChEBI" id="CHEBI:17748"/>
        <dbReference type="ChEBI" id="CHEBI:17821"/>
        <dbReference type="ChEBI" id="CHEBI:43474"/>
        <dbReference type="ChEBI" id="CHEBI:57259"/>
        <dbReference type="EC" id="2.4.2.2"/>
    </reaction>
</comment>
<name>A0ABS6E3U9_9FIRM</name>
<keyword evidence="10" id="KW-0808">Transferase</keyword>
<dbReference type="InterPro" id="IPR000053">
    <property type="entry name" value="Thymidine/pyrmidine_PPase"/>
</dbReference>
<dbReference type="InterPro" id="IPR017459">
    <property type="entry name" value="Glycosyl_Trfase_fam3_N_dom"/>
</dbReference>
<dbReference type="PIRSF" id="PIRSF000478">
    <property type="entry name" value="TP_PyNP"/>
    <property type="match status" value="1"/>
</dbReference>
<dbReference type="PANTHER" id="PTHR10515:SF0">
    <property type="entry name" value="THYMIDINE PHOSPHORYLASE"/>
    <property type="match status" value="1"/>
</dbReference>
<dbReference type="Proteomes" id="UP000749471">
    <property type="component" value="Unassembled WGS sequence"/>
</dbReference>
<dbReference type="Pfam" id="PF02885">
    <property type="entry name" value="Glycos_trans_3N"/>
    <property type="match status" value="1"/>
</dbReference>
<evidence type="ECO:0000259" key="9">
    <source>
        <dbReference type="SMART" id="SM00941"/>
    </source>
</evidence>
<sequence length="441" mass="47910">MRMYDLIKKKRDGNILSTEEINFFVDNYTNGNIPDYQMSALLMAIFLNKMDKKETLDLTSAMINSGDTVDLSSIKGIKVDKHSTGGVGDTTTLILGPMVAACDVPFVKMSGRGLGHTGGTLDKLESISNFRVALSKEEFINNANKINISICSQTANITPADKKFYALRDVTATVENLSLIASSIMSKKLAIKSDAIVLDVKVGSGAFMKSIDDSINLAKEMVEIGCGYGRETVAVVTNMDEPLGNAIGNALEVKEAIATLKGDGPEDLYELCLVLGSKLLVLAKRVSTEKEGRNLLIEVVNSGKAYSKLIELVKYQDGDISSIENPHLLPTAKYIIEVKSSKEGYVKALNAEEVGKCALILGAGRETLDSELDLAAGIVLNKKVDDKVFMGDVLAYIHSNDLEKVKIAEERLKELYIIGEKNPISKKLIYEEISSSGIQHL</sequence>
<evidence type="ECO:0000256" key="6">
    <source>
        <dbReference type="ARBA" id="ARBA00014680"/>
    </source>
</evidence>
<evidence type="ECO:0000256" key="7">
    <source>
        <dbReference type="ARBA" id="ARBA00048453"/>
    </source>
</evidence>
<evidence type="ECO:0000256" key="2">
    <source>
        <dbReference type="ARBA" id="ARBA00003877"/>
    </source>
</evidence>